<evidence type="ECO:0008006" key="9">
    <source>
        <dbReference type="Google" id="ProtNLM"/>
    </source>
</evidence>
<evidence type="ECO:0000256" key="3">
    <source>
        <dbReference type="ARBA" id="ARBA00022692"/>
    </source>
</evidence>
<organism evidence="8">
    <name type="scientific">Chlamydomonas leiostraca</name>
    <dbReference type="NCBI Taxonomy" id="1034604"/>
    <lineage>
        <taxon>Eukaryota</taxon>
        <taxon>Viridiplantae</taxon>
        <taxon>Chlorophyta</taxon>
        <taxon>core chlorophytes</taxon>
        <taxon>Chlorophyceae</taxon>
        <taxon>CS clade</taxon>
        <taxon>Chlamydomonadales</taxon>
        <taxon>Chlamydomonadaceae</taxon>
        <taxon>Chlamydomonas</taxon>
    </lineage>
</organism>
<feature type="region of interest" description="Disordered" evidence="6">
    <location>
        <begin position="1"/>
        <end position="27"/>
    </location>
</feature>
<gene>
    <name evidence="8" type="ORF">CLEI1391_LOCUS383</name>
</gene>
<evidence type="ECO:0000256" key="7">
    <source>
        <dbReference type="SAM" id="Phobius"/>
    </source>
</evidence>
<accession>A0A7S0QVQ1</accession>
<feature type="transmembrane region" description="Helical" evidence="7">
    <location>
        <begin position="78"/>
        <end position="96"/>
    </location>
</feature>
<evidence type="ECO:0000256" key="4">
    <source>
        <dbReference type="ARBA" id="ARBA00022989"/>
    </source>
</evidence>
<keyword evidence="5 7" id="KW-0472">Membrane</keyword>
<feature type="transmembrane region" description="Helical" evidence="7">
    <location>
        <begin position="48"/>
        <end position="66"/>
    </location>
</feature>
<dbReference type="PANTHER" id="PTHR30178">
    <property type="entry name" value="INNER MEMBRANE PROTEIN YAAH"/>
    <property type="match status" value="1"/>
</dbReference>
<dbReference type="EMBL" id="HBFB01000822">
    <property type="protein sequence ID" value="CAD8662756.1"/>
    <property type="molecule type" value="Transcribed_RNA"/>
</dbReference>
<keyword evidence="4 7" id="KW-1133">Transmembrane helix</keyword>
<evidence type="ECO:0000256" key="2">
    <source>
        <dbReference type="ARBA" id="ARBA00005587"/>
    </source>
</evidence>
<dbReference type="InterPro" id="IPR047623">
    <property type="entry name" value="SatP"/>
</dbReference>
<evidence type="ECO:0000256" key="5">
    <source>
        <dbReference type="ARBA" id="ARBA00023136"/>
    </source>
</evidence>
<dbReference type="AlphaFoldDB" id="A0A7S0QVQ1"/>
<evidence type="ECO:0000256" key="6">
    <source>
        <dbReference type="SAM" id="MobiDB-lite"/>
    </source>
</evidence>
<dbReference type="GO" id="GO:0015360">
    <property type="term" value="F:acetate:proton symporter activity"/>
    <property type="evidence" value="ECO:0007669"/>
    <property type="project" value="TreeGrafter"/>
</dbReference>
<feature type="transmembrane region" description="Helical" evidence="7">
    <location>
        <begin position="168"/>
        <end position="187"/>
    </location>
</feature>
<dbReference type="InterPro" id="IPR000791">
    <property type="entry name" value="Gpr1/Fun34/SatP-like"/>
</dbReference>
<dbReference type="GO" id="GO:0071422">
    <property type="term" value="P:succinate transmembrane transport"/>
    <property type="evidence" value="ECO:0007669"/>
    <property type="project" value="TreeGrafter"/>
</dbReference>
<reference evidence="8" key="1">
    <citation type="submission" date="2021-01" db="EMBL/GenBank/DDBJ databases">
        <authorList>
            <person name="Corre E."/>
            <person name="Pelletier E."/>
            <person name="Niang G."/>
            <person name="Scheremetjew M."/>
            <person name="Finn R."/>
            <person name="Kale V."/>
            <person name="Holt S."/>
            <person name="Cochrane G."/>
            <person name="Meng A."/>
            <person name="Brown T."/>
            <person name="Cohen L."/>
        </authorList>
    </citation>
    <scope>NUCLEOTIDE SEQUENCE</scope>
    <source>
        <strain evidence="8">SAG 11-49</strain>
    </source>
</reference>
<feature type="compositionally biased region" description="Basic and acidic residues" evidence="6">
    <location>
        <begin position="18"/>
        <end position="27"/>
    </location>
</feature>
<sequence>MKTGVADIESSTLPGSHGSEESYDAKGKTNAAVAPKARKEAWVRGNPGPFGLLCFGLTTDMLMFITTSWSTGGFEPTVIAYAAFYGGLGQLIAGVLELIKGNTFAGTAFSSYGCFWMGWFLWKLLEITHTVPSVVVAARTGESLWCGLWAVLTLCFFVVTLRKNWGLMTIFSTLTITFILLIGGNYSAACKKAAGYVGFFCGSSAIYTAIGMLYQDELGFMLPGIAPVHYI</sequence>
<protein>
    <recommendedName>
        <fullName evidence="9">GPR1/FUN34/yaaH family protein</fullName>
    </recommendedName>
</protein>
<comment type="similarity">
    <text evidence="2">Belongs to the acetate uptake transporter (AceTr) (TC 2.A.96) family.</text>
</comment>
<feature type="transmembrane region" description="Helical" evidence="7">
    <location>
        <begin position="193"/>
        <end position="214"/>
    </location>
</feature>
<dbReference type="PANTHER" id="PTHR30178:SF3">
    <property type="entry name" value="SUCCINATE-ACETATE_PROTON SYMPORTER SATP"/>
    <property type="match status" value="1"/>
</dbReference>
<dbReference type="GO" id="GO:0005886">
    <property type="term" value="C:plasma membrane"/>
    <property type="evidence" value="ECO:0007669"/>
    <property type="project" value="TreeGrafter"/>
</dbReference>
<proteinExistence type="inferred from homology"/>
<evidence type="ECO:0000313" key="8">
    <source>
        <dbReference type="EMBL" id="CAD8662756.1"/>
    </source>
</evidence>
<comment type="subcellular location">
    <subcellularLocation>
        <location evidence="1">Membrane</location>
        <topology evidence="1">Multi-pass membrane protein</topology>
    </subcellularLocation>
</comment>
<feature type="transmembrane region" description="Helical" evidence="7">
    <location>
        <begin position="142"/>
        <end position="161"/>
    </location>
</feature>
<evidence type="ECO:0000256" key="1">
    <source>
        <dbReference type="ARBA" id="ARBA00004141"/>
    </source>
</evidence>
<name>A0A7S0QVQ1_9CHLO</name>
<dbReference type="NCBIfam" id="NF038013">
    <property type="entry name" value="AceTr_1"/>
    <property type="match status" value="1"/>
</dbReference>
<dbReference type="Pfam" id="PF01184">
    <property type="entry name" value="Gpr1_Fun34_YaaH"/>
    <property type="match status" value="1"/>
</dbReference>
<keyword evidence="3 7" id="KW-0812">Transmembrane</keyword>